<keyword evidence="5" id="KW-0963">Cytoplasm</keyword>
<evidence type="ECO:0000313" key="11">
    <source>
        <dbReference type="Proteomes" id="UP000269945"/>
    </source>
</evidence>
<dbReference type="PRINTS" id="PR00078">
    <property type="entry name" value="G3PDHDRGNASE"/>
</dbReference>
<keyword evidence="7" id="KW-0520">NAD</keyword>
<dbReference type="EC" id="1.2.1.12" evidence="3"/>
<name>A0A9X9LUK9_GULGU</name>
<reference evidence="10 11" key="1">
    <citation type="submission" date="2018-10" db="EMBL/GenBank/DDBJ databases">
        <authorList>
            <person name="Ekblom R."/>
            <person name="Jareborg N."/>
        </authorList>
    </citation>
    <scope>NUCLEOTIDE SEQUENCE [LARGE SCALE GENOMIC DNA]</scope>
    <source>
        <tissue evidence="10">Muscle</tissue>
    </source>
</reference>
<keyword evidence="6" id="KW-0560">Oxidoreductase</keyword>
<dbReference type="AlphaFoldDB" id="A0A9X9LUK9"/>
<evidence type="ECO:0000256" key="7">
    <source>
        <dbReference type="ARBA" id="ARBA00023027"/>
    </source>
</evidence>
<dbReference type="Gene3D" id="3.30.360.10">
    <property type="entry name" value="Dihydrodipicolinate Reductase, domain 2"/>
    <property type="match status" value="1"/>
</dbReference>
<dbReference type="Gene3D" id="3.40.50.720">
    <property type="entry name" value="NAD(P)-binding Rossmann-like Domain"/>
    <property type="match status" value="1"/>
</dbReference>
<accession>A0A9X9LUK9</accession>
<dbReference type="PANTHER" id="PTHR10836">
    <property type="entry name" value="GLYCERALDEHYDE 3-PHOSPHATE DEHYDROGENASE"/>
    <property type="match status" value="1"/>
</dbReference>
<evidence type="ECO:0000256" key="8">
    <source>
        <dbReference type="ARBA" id="ARBA00023152"/>
    </source>
</evidence>
<dbReference type="InterPro" id="IPR020831">
    <property type="entry name" value="GlycerAld/Erythrose_P_DH"/>
</dbReference>
<keyword evidence="8" id="KW-0324">Glycolysis</keyword>
<dbReference type="PANTHER" id="PTHR10836:SF111">
    <property type="entry name" value="GLYCERALDEHYDE-3-PHOSPHATE DEHYDROGENASE"/>
    <property type="match status" value="1"/>
</dbReference>
<keyword evidence="11" id="KW-1185">Reference proteome</keyword>
<dbReference type="InterPro" id="IPR036291">
    <property type="entry name" value="NAD(P)-bd_dom_sf"/>
</dbReference>
<evidence type="ECO:0000256" key="6">
    <source>
        <dbReference type="ARBA" id="ARBA00023002"/>
    </source>
</evidence>
<evidence type="ECO:0000313" key="10">
    <source>
        <dbReference type="EMBL" id="VCW96727.1"/>
    </source>
</evidence>
<comment type="catalytic activity">
    <reaction evidence="9">
        <text>D-glyceraldehyde 3-phosphate + phosphate + NAD(+) = (2R)-3-phospho-glyceroyl phosphate + NADH + H(+)</text>
        <dbReference type="Rhea" id="RHEA:10300"/>
        <dbReference type="ChEBI" id="CHEBI:15378"/>
        <dbReference type="ChEBI" id="CHEBI:43474"/>
        <dbReference type="ChEBI" id="CHEBI:57540"/>
        <dbReference type="ChEBI" id="CHEBI:57604"/>
        <dbReference type="ChEBI" id="CHEBI:57945"/>
        <dbReference type="ChEBI" id="CHEBI:59776"/>
        <dbReference type="EC" id="1.2.1.12"/>
    </reaction>
</comment>
<comment type="caution">
    <text evidence="10">The sequence shown here is derived from an EMBL/GenBank/DDBJ whole genome shotgun (WGS) entry which is preliminary data.</text>
</comment>
<evidence type="ECO:0000256" key="1">
    <source>
        <dbReference type="ARBA" id="ARBA00004869"/>
    </source>
</evidence>
<sequence>MEKAGAPLRGGAKRVIISPPPADASMLVIGVNHEKYDNSLKIVSKASRTTNCLTPLAKVIPDNFGIMEELRTYDSTLSLPPRRRWMAPLGSCGVTGKGLSRTPSLLLLVPPRL</sequence>
<evidence type="ECO:0000256" key="5">
    <source>
        <dbReference type="ARBA" id="ARBA00022490"/>
    </source>
</evidence>
<dbReference type="GO" id="GO:0004365">
    <property type="term" value="F:glyceraldehyde-3-phosphate dehydrogenase (NAD+) (phosphorylating) activity"/>
    <property type="evidence" value="ECO:0007669"/>
    <property type="project" value="UniProtKB-EC"/>
</dbReference>
<evidence type="ECO:0000256" key="9">
    <source>
        <dbReference type="ARBA" id="ARBA00047698"/>
    </source>
</evidence>
<dbReference type="SUPFAM" id="SSF51735">
    <property type="entry name" value="NAD(P)-binding Rossmann-fold domains"/>
    <property type="match status" value="1"/>
</dbReference>
<dbReference type="GO" id="GO:0005829">
    <property type="term" value="C:cytosol"/>
    <property type="evidence" value="ECO:0007669"/>
    <property type="project" value="TreeGrafter"/>
</dbReference>
<dbReference type="EMBL" id="CYRY02019145">
    <property type="protein sequence ID" value="VCW96727.1"/>
    <property type="molecule type" value="Genomic_DNA"/>
</dbReference>
<dbReference type="Proteomes" id="UP000269945">
    <property type="component" value="Unassembled WGS sequence"/>
</dbReference>
<protein>
    <recommendedName>
        <fullName evidence="4">Glyceraldehyde-3-phosphate dehydrogenase</fullName>
        <ecNumber evidence="3">1.2.1.12</ecNumber>
    </recommendedName>
</protein>
<gene>
    <name evidence="10" type="ORF">BN2614_LOCUS1</name>
</gene>
<comment type="similarity">
    <text evidence="2">Belongs to the glyceraldehyde-3-phosphate dehydrogenase family.</text>
</comment>
<proteinExistence type="inferred from homology"/>
<dbReference type="GO" id="GO:0006096">
    <property type="term" value="P:glycolytic process"/>
    <property type="evidence" value="ECO:0007669"/>
    <property type="project" value="UniProtKB-KW"/>
</dbReference>
<organism evidence="10 11">
    <name type="scientific">Gulo gulo</name>
    <name type="common">Wolverine</name>
    <name type="synonym">Gluton</name>
    <dbReference type="NCBI Taxonomy" id="48420"/>
    <lineage>
        <taxon>Eukaryota</taxon>
        <taxon>Metazoa</taxon>
        <taxon>Chordata</taxon>
        <taxon>Craniata</taxon>
        <taxon>Vertebrata</taxon>
        <taxon>Euteleostomi</taxon>
        <taxon>Mammalia</taxon>
        <taxon>Eutheria</taxon>
        <taxon>Laurasiatheria</taxon>
        <taxon>Carnivora</taxon>
        <taxon>Caniformia</taxon>
        <taxon>Musteloidea</taxon>
        <taxon>Mustelidae</taxon>
        <taxon>Guloninae</taxon>
        <taxon>Gulo</taxon>
    </lineage>
</organism>
<evidence type="ECO:0000256" key="2">
    <source>
        <dbReference type="ARBA" id="ARBA00007406"/>
    </source>
</evidence>
<evidence type="ECO:0000256" key="3">
    <source>
        <dbReference type="ARBA" id="ARBA00013119"/>
    </source>
</evidence>
<evidence type="ECO:0000256" key="4">
    <source>
        <dbReference type="ARBA" id="ARBA00021022"/>
    </source>
</evidence>
<comment type="pathway">
    <text evidence="1">Carbohydrate degradation; glycolysis; pyruvate from D-glyceraldehyde 3-phosphate: step 1/5.</text>
</comment>